<evidence type="ECO:0000256" key="4">
    <source>
        <dbReference type="ARBA" id="ARBA00023002"/>
    </source>
</evidence>
<evidence type="ECO:0000313" key="7">
    <source>
        <dbReference type="EMBL" id="GAA5798999.1"/>
    </source>
</evidence>
<sequence>MPKLISVIIVGGGLGGLSAAIALQRSGHRITVLEGAKELSEIGAGIQVPPNTACILDAWGLLDELKEKAVWPGSIIMRRYANGEIICATQLKPDMADKYKYPYLLIHRADYIKLLHDAAVNLGVKVIVNARVQLVDEETNSVVLYNGRSFQSDLIIGADGIRSKVRHAVIGDDEITPHSTNCAFRATISAEVMRSDPEISHLMNDVNSNFWIGPERHVVGYPIKNGTLYNLVMALPGVAAADKWNESGNLNEMKESYNDFDPVLKKILSYVTSCRKWALAELPAITQWVSRSGTIALIGDAAHAMLPCLAQGAAQAIEDSATLGILLSNINSLEEIPSLLRLYERIRRPRTEIIQKGSFENCNRWHLPDGAEQRARDEAMSKADASRGFRTKVEGVKSPLQWSDKDFQPWLYGHNAISVAKNVLKEIIKSPSSLEERPNL</sequence>
<gene>
    <name evidence="7" type="ORF">HPULCUR_004408</name>
</gene>
<protein>
    <recommendedName>
        <fullName evidence="6">FAD-binding domain-containing protein</fullName>
    </recommendedName>
</protein>
<comment type="caution">
    <text evidence="7">The sequence shown here is derived from an EMBL/GenBank/DDBJ whole genome shotgun (WGS) entry which is preliminary data.</text>
</comment>
<evidence type="ECO:0000259" key="6">
    <source>
        <dbReference type="Pfam" id="PF01494"/>
    </source>
</evidence>
<dbReference type="Pfam" id="PF01494">
    <property type="entry name" value="FAD_binding_3"/>
    <property type="match status" value="1"/>
</dbReference>
<keyword evidence="4" id="KW-0560">Oxidoreductase</keyword>
<evidence type="ECO:0000256" key="3">
    <source>
        <dbReference type="ARBA" id="ARBA00022827"/>
    </source>
</evidence>
<dbReference type="Gene3D" id="3.50.50.60">
    <property type="entry name" value="FAD/NAD(P)-binding domain"/>
    <property type="match status" value="1"/>
</dbReference>
<name>A0ABP9XW54_9FUNG</name>
<evidence type="ECO:0000256" key="1">
    <source>
        <dbReference type="ARBA" id="ARBA00007992"/>
    </source>
</evidence>
<dbReference type="PANTHER" id="PTHR13789:SF147">
    <property type="entry name" value="PUTATIVE (AFU_ORTHOLOGUE AFUA_2G01950)-RELATED"/>
    <property type="match status" value="1"/>
</dbReference>
<keyword evidence="3" id="KW-0274">FAD</keyword>
<organism evidence="7 8">
    <name type="scientific">Helicostylum pulchrum</name>
    <dbReference type="NCBI Taxonomy" id="562976"/>
    <lineage>
        <taxon>Eukaryota</taxon>
        <taxon>Fungi</taxon>
        <taxon>Fungi incertae sedis</taxon>
        <taxon>Mucoromycota</taxon>
        <taxon>Mucoromycotina</taxon>
        <taxon>Mucoromycetes</taxon>
        <taxon>Mucorales</taxon>
        <taxon>Mucorineae</taxon>
        <taxon>Mucoraceae</taxon>
        <taxon>Helicostylum</taxon>
    </lineage>
</organism>
<dbReference type="EMBL" id="BAABUJ010000011">
    <property type="protein sequence ID" value="GAA5798999.1"/>
    <property type="molecule type" value="Genomic_DNA"/>
</dbReference>
<dbReference type="SUPFAM" id="SSF54373">
    <property type="entry name" value="FAD-linked reductases, C-terminal domain"/>
    <property type="match status" value="1"/>
</dbReference>
<dbReference type="InterPro" id="IPR050493">
    <property type="entry name" value="FAD-dep_Monooxygenase_BioMet"/>
</dbReference>
<dbReference type="SUPFAM" id="SSF51905">
    <property type="entry name" value="FAD/NAD(P)-binding domain"/>
    <property type="match status" value="1"/>
</dbReference>
<feature type="domain" description="FAD-binding" evidence="6">
    <location>
        <begin position="6"/>
        <end position="352"/>
    </location>
</feature>
<accession>A0ABP9XW54</accession>
<comment type="similarity">
    <text evidence="1">Belongs to the paxM FAD-dependent monooxygenase family.</text>
</comment>
<dbReference type="PANTHER" id="PTHR13789">
    <property type="entry name" value="MONOOXYGENASE"/>
    <property type="match status" value="1"/>
</dbReference>
<keyword evidence="5" id="KW-0503">Monooxygenase</keyword>
<keyword evidence="8" id="KW-1185">Reference proteome</keyword>
<keyword evidence="2" id="KW-0285">Flavoprotein</keyword>
<dbReference type="InterPro" id="IPR002938">
    <property type="entry name" value="FAD-bd"/>
</dbReference>
<dbReference type="PRINTS" id="PR00420">
    <property type="entry name" value="RNGMNOXGNASE"/>
</dbReference>
<reference evidence="7 8" key="1">
    <citation type="submission" date="2024-04" db="EMBL/GenBank/DDBJ databases">
        <title>genome sequences of Mucor flavus KT1a and Helicostylum pulchrum KT1b strains isolation_sourced from the surface of a dry-aged beef.</title>
        <authorList>
            <person name="Toyotome T."/>
            <person name="Hosono M."/>
            <person name="Torimaru M."/>
            <person name="Fukuda K."/>
            <person name="Mikami N."/>
        </authorList>
    </citation>
    <scope>NUCLEOTIDE SEQUENCE [LARGE SCALE GENOMIC DNA]</scope>
    <source>
        <strain evidence="7 8">KT1b</strain>
    </source>
</reference>
<proteinExistence type="inferred from homology"/>
<evidence type="ECO:0000313" key="8">
    <source>
        <dbReference type="Proteomes" id="UP001476247"/>
    </source>
</evidence>
<dbReference type="InterPro" id="IPR036188">
    <property type="entry name" value="FAD/NAD-bd_sf"/>
</dbReference>
<dbReference type="Proteomes" id="UP001476247">
    <property type="component" value="Unassembled WGS sequence"/>
</dbReference>
<evidence type="ECO:0000256" key="5">
    <source>
        <dbReference type="ARBA" id="ARBA00023033"/>
    </source>
</evidence>
<evidence type="ECO:0000256" key="2">
    <source>
        <dbReference type="ARBA" id="ARBA00022630"/>
    </source>
</evidence>